<sequence>MREKSPLKCVNVWPVLGLVLILFSFQENTVSERPPVANPNAEAIRTVVIDAGHGGKDPGAIGKNGTREKNVVLPIALAVGEKIKEHYPNVKVVFTRKTDVFVELHERGAVSNRNKADLFMSIHANALPATRRDFYGTETYVMGLHKSEANLAVAKRENAVIFQEKNYEKKYEGFDPNSPLGQIMLENYQNAYLANSVNFASKVERAFKRADRISRGVKQAGLLVLWTTATPSVLIETGYLSNPTEEAFLASDAGQDKLAEAIFRAFEQYKNEMDN</sequence>
<dbReference type="Gene3D" id="3.40.630.40">
    <property type="entry name" value="Zn-dependent exopeptidases"/>
    <property type="match status" value="1"/>
</dbReference>
<dbReference type="OrthoDB" id="9806267at2"/>
<dbReference type="PANTHER" id="PTHR30404:SF0">
    <property type="entry name" value="N-ACETYLMURAMOYL-L-ALANINE AMIDASE AMIC"/>
    <property type="match status" value="1"/>
</dbReference>
<dbReference type="Pfam" id="PF01520">
    <property type="entry name" value="Amidase_3"/>
    <property type="match status" value="1"/>
</dbReference>
<evidence type="ECO:0000313" key="5">
    <source>
        <dbReference type="EMBL" id="PQA52844.1"/>
    </source>
</evidence>
<accession>A0A2S7IET6</accession>
<dbReference type="PANTHER" id="PTHR30404">
    <property type="entry name" value="N-ACETYLMURAMOYL-L-ALANINE AMIDASE"/>
    <property type="match status" value="1"/>
</dbReference>
<dbReference type="EC" id="3.5.1.28" evidence="2"/>
<dbReference type="AlphaFoldDB" id="A0A2S7IET6"/>
<dbReference type="SUPFAM" id="SSF53187">
    <property type="entry name" value="Zn-dependent exopeptidases"/>
    <property type="match status" value="1"/>
</dbReference>
<comment type="catalytic activity">
    <reaction evidence="1">
        <text>Hydrolyzes the link between N-acetylmuramoyl residues and L-amino acid residues in certain cell-wall glycopeptides.</text>
        <dbReference type="EC" id="3.5.1.28"/>
    </reaction>
</comment>
<dbReference type="InterPro" id="IPR050695">
    <property type="entry name" value="N-acetylmuramoyl_amidase_3"/>
</dbReference>
<protein>
    <recommendedName>
        <fullName evidence="2">N-acetylmuramoyl-L-alanine amidase</fullName>
        <ecNumber evidence="2">3.5.1.28</ecNumber>
    </recommendedName>
</protein>
<keyword evidence="3" id="KW-0378">Hydrolase</keyword>
<dbReference type="InterPro" id="IPR002508">
    <property type="entry name" value="MurNAc-LAA_cat"/>
</dbReference>
<evidence type="ECO:0000259" key="4">
    <source>
        <dbReference type="SMART" id="SM00646"/>
    </source>
</evidence>
<dbReference type="GO" id="GO:0009253">
    <property type="term" value="P:peptidoglycan catabolic process"/>
    <property type="evidence" value="ECO:0007669"/>
    <property type="project" value="InterPro"/>
</dbReference>
<dbReference type="RefSeq" id="WP_104716204.1">
    <property type="nucleotide sequence ID" value="NZ_PTRA01000012.1"/>
</dbReference>
<proteinExistence type="predicted"/>
<dbReference type="GO" id="GO:0008745">
    <property type="term" value="F:N-acetylmuramoyl-L-alanine amidase activity"/>
    <property type="evidence" value="ECO:0007669"/>
    <property type="project" value="UniProtKB-EC"/>
</dbReference>
<evidence type="ECO:0000256" key="1">
    <source>
        <dbReference type="ARBA" id="ARBA00001561"/>
    </source>
</evidence>
<evidence type="ECO:0000256" key="3">
    <source>
        <dbReference type="ARBA" id="ARBA00022801"/>
    </source>
</evidence>
<gene>
    <name evidence="5" type="ORF">C5O19_25535</name>
</gene>
<feature type="domain" description="MurNAc-LAA" evidence="4">
    <location>
        <begin position="108"/>
        <end position="267"/>
    </location>
</feature>
<comment type="caution">
    <text evidence="5">The sequence shown here is derived from an EMBL/GenBank/DDBJ whole genome shotgun (WGS) entry which is preliminary data.</text>
</comment>
<dbReference type="GO" id="GO:0030288">
    <property type="term" value="C:outer membrane-bounded periplasmic space"/>
    <property type="evidence" value="ECO:0007669"/>
    <property type="project" value="TreeGrafter"/>
</dbReference>
<reference evidence="6" key="1">
    <citation type="submission" date="2018-02" db="EMBL/GenBank/DDBJ databases">
        <title>Genome sequencing of Solimonas sp. HR-BB.</title>
        <authorList>
            <person name="Lee Y."/>
            <person name="Jeon C.O."/>
        </authorList>
    </citation>
    <scope>NUCLEOTIDE SEQUENCE [LARGE SCALE GENOMIC DNA]</scope>
    <source>
        <strain evidence="6">HR-U</strain>
    </source>
</reference>
<keyword evidence="6" id="KW-1185">Reference proteome</keyword>
<dbReference type="EMBL" id="PTRA01000012">
    <property type="protein sequence ID" value="PQA52844.1"/>
    <property type="molecule type" value="Genomic_DNA"/>
</dbReference>
<evidence type="ECO:0000256" key="2">
    <source>
        <dbReference type="ARBA" id="ARBA00011901"/>
    </source>
</evidence>
<name>A0A2S7IET6_9BACT</name>
<dbReference type="SMART" id="SM00646">
    <property type="entry name" value="Ami_3"/>
    <property type="match status" value="1"/>
</dbReference>
<dbReference type="FunFam" id="3.40.630.40:FF:000005">
    <property type="entry name" value="N-acetylmuramoyl-L-alanine amidase (AmiA)"/>
    <property type="match status" value="1"/>
</dbReference>
<dbReference type="Proteomes" id="UP000239590">
    <property type="component" value="Unassembled WGS sequence"/>
</dbReference>
<organism evidence="5 6">
    <name type="scientific">Siphonobacter curvatus</name>
    <dbReference type="NCBI Taxonomy" id="2094562"/>
    <lineage>
        <taxon>Bacteria</taxon>
        <taxon>Pseudomonadati</taxon>
        <taxon>Bacteroidota</taxon>
        <taxon>Cytophagia</taxon>
        <taxon>Cytophagales</taxon>
        <taxon>Cytophagaceae</taxon>
        <taxon>Siphonobacter</taxon>
    </lineage>
</organism>
<evidence type="ECO:0000313" key="6">
    <source>
        <dbReference type="Proteomes" id="UP000239590"/>
    </source>
</evidence>
<dbReference type="CDD" id="cd02696">
    <property type="entry name" value="MurNAc-LAA"/>
    <property type="match status" value="1"/>
</dbReference>